<dbReference type="GO" id="GO:0000150">
    <property type="term" value="F:DNA strand exchange activity"/>
    <property type="evidence" value="ECO:0007669"/>
    <property type="project" value="InterPro"/>
</dbReference>
<name>A0A841K264_9BACT</name>
<dbReference type="EMBL" id="JACHEK010000005">
    <property type="protein sequence ID" value="MBB6144738.1"/>
    <property type="molecule type" value="Genomic_DNA"/>
</dbReference>
<dbReference type="Proteomes" id="UP000538666">
    <property type="component" value="Unassembled WGS sequence"/>
</dbReference>
<dbReference type="GO" id="GO:0003677">
    <property type="term" value="F:DNA binding"/>
    <property type="evidence" value="ECO:0007669"/>
    <property type="project" value="UniProtKB-KW"/>
</dbReference>
<dbReference type="AlphaFoldDB" id="A0A841K264"/>
<dbReference type="Pfam" id="PF02796">
    <property type="entry name" value="HTH_7"/>
    <property type="match status" value="1"/>
</dbReference>
<proteinExistence type="predicted"/>
<evidence type="ECO:0000259" key="1">
    <source>
        <dbReference type="Pfam" id="PF02796"/>
    </source>
</evidence>
<accession>A0A841K264</accession>
<evidence type="ECO:0000313" key="2">
    <source>
        <dbReference type="EMBL" id="MBB6144738.1"/>
    </source>
</evidence>
<sequence>MHNLAERPTAGEVLILPRSSTNPALERHYTVAEIAKLWNISRQTLTKYFADEPGVLKHENTPSRYLRSYCTLRIPESVVIRVHTRLKR</sequence>
<comment type="caution">
    <text evidence="2">The sequence shown here is derived from an EMBL/GenBank/DDBJ whole genome shotgun (WGS) entry which is preliminary data.</text>
</comment>
<gene>
    <name evidence="2" type="ORF">HNQ77_002694</name>
</gene>
<dbReference type="OrthoDB" id="123482at2"/>
<reference evidence="2 3" key="1">
    <citation type="submission" date="2020-08" db="EMBL/GenBank/DDBJ databases">
        <title>Genomic Encyclopedia of Type Strains, Phase IV (KMG-IV): sequencing the most valuable type-strain genomes for metagenomic binning, comparative biology and taxonomic classification.</title>
        <authorList>
            <person name="Goeker M."/>
        </authorList>
    </citation>
    <scope>NUCLEOTIDE SEQUENCE [LARGE SCALE GENOMIC DNA]</scope>
    <source>
        <strain evidence="2 3">DSM 103733</strain>
    </source>
</reference>
<keyword evidence="3" id="KW-1185">Reference proteome</keyword>
<evidence type="ECO:0000313" key="3">
    <source>
        <dbReference type="Proteomes" id="UP000538666"/>
    </source>
</evidence>
<feature type="domain" description="Resolvase HTH" evidence="1">
    <location>
        <begin position="29"/>
        <end position="51"/>
    </location>
</feature>
<protein>
    <submittedName>
        <fullName evidence="2">AraC-like DNA-binding protein</fullName>
    </submittedName>
</protein>
<dbReference type="RefSeq" id="WP_050059685.1">
    <property type="nucleotide sequence ID" value="NZ_JACHEK010000005.1"/>
</dbReference>
<keyword evidence="2" id="KW-0238">DNA-binding</keyword>
<dbReference type="InterPro" id="IPR006120">
    <property type="entry name" value="Resolvase_HTH_dom"/>
</dbReference>
<organism evidence="2 3">
    <name type="scientific">Silvibacterium bohemicum</name>
    <dbReference type="NCBI Taxonomy" id="1577686"/>
    <lineage>
        <taxon>Bacteria</taxon>
        <taxon>Pseudomonadati</taxon>
        <taxon>Acidobacteriota</taxon>
        <taxon>Terriglobia</taxon>
        <taxon>Terriglobales</taxon>
        <taxon>Acidobacteriaceae</taxon>
        <taxon>Silvibacterium</taxon>
    </lineage>
</organism>